<dbReference type="KEGG" id="mzi:HWN40_08920"/>
<dbReference type="GeneID" id="55821793"/>
<feature type="domain" description="Transcription regulator TrmB N-terminal" evidence="1">
    <location>
        <begin position="7"/>
        <end position="74"/>
    </location>
</feature>
<dbReference type="SUPFAM" id="SSF46785">
    <property type="entry name" value="Winged helix' DNA-binding domain"/>
    <property type="match status" value="1"/>
</dbReference>
<dbReference type="PANTHER" id="PTHR34293">
    <property type="entry name" value="HTH-TYPE TRANSCRIPTIONAL REGULATOR TRMBL2"/>
    <property type="match status" value="1"/>
</dbReference>
<dbReference type="AlphaFoldDB" id="A0A7D5E8Q6"/>
<dbReference type="PANTHER" id="PTHR34293:SF1">
    <property type="entry name" value="HTH-TYPE TRANSCRIPTIONAL REGULATOR TRMBL2"/>
    <property type="match status" value="1"/>
</dbReference>
<dbReference type="Proteomes" id="UP000509594">
    <property type="component" value="Chromosome"/>
</dbReference>
<dbReference type="Gene3D" id="1.10.10.10">
    <property type="entry name" value="Winged helix-like DNA-binding domain superfamily/Winged helix DNA-binding domain"/>
    <property type="match status" value="1"/>
</dbReference>
<dbReference type="InterPro" id="IPR051797">
    <property type="entry name" value="TrmB-like"/>
</dbReference>
<protein>
    <submittedName>
        <fullName evidence="2">TrmB family transcriptional regulator</fullName>
    </submittedName>
</protein>
<dbReference type="OrthoDB" id="30795at2157"/>
<keyword evidence="3" id="KW-1185">Reference proteome</keyword>
<reference evidence="2 3" key="1">
    <citation type="submission" date="2020-06" db="EMBL/GenBank/DDBJ databases">
        <title>Methanolobus halotolerans sp. nov., isolated from a saline lake Tus in Siberia.</title>
        <authorList>
            <person name="Shen Y."/>
            <person name="Chen S.-C."/>
            <person name="Lai M.-C."/>
            <person name="Huang H.-H."/>
            <person name="Chiu H.-H."/>
            <person name="Tang S.-L."/>
            <person name="Rogozin D.Y."/>
            <person name="Degermendzhy A.G."/>
        </authorList>
    </citation>
    <scope>NUCLEOTIDE SEQUENCE [LARGE SCALE GENOMIC DNA]</scope>
    <source>
        <strain evidence="2 3">DSM 21339</strain>
    </source>
</reference>
<dbReference type="InterPro" id="IPR036388">
    <property type="entry name" value="WH-like_DNA-bd_sf"/>
</dbReference>
<evidence type="ECO:0000259" key="1">
    <source>
        <dbReference type="Pfam" id="PF01978"/>
    </source>
</evidence>
<organism evidence="2 3">
    <name type="scientific">Methanolobus zinderi</name>
    <dbReference type="NCBI Taxonomy" id="536044"/>
    <lineage>
        <taxon>Archaea</taxon>
        <taxon>Methanobacteriati</taxon>
        <taxon>Methanobacteriota</taxon>
        <taxon>Stenosarchaea group</taxon>
        <taxon>Methanomicrobia</taxon>
        <taxon>Methanosarcinales</taxon>
        <taxon>Methanosarcinaceae</taxon>
        <taxon>Methanolobus</taxon>
    </lineage>
</organism>
<name>A0A7D5E8Q6_9EURY</name>
<proteinExistence type="predicted"/>
<dbReference type="RefSeq" id="WP_176965407.1">
    <property type="nucleotide sequence ID" value="NZ_CP058215.1"/>
</dbReference>
<evidence type="ECO:0000313" key="3">
    <source>
        <dbReference type="Proteomes" id="UP000509594"/>
    </source>
</evidence>
<sequence>MLLTDSLQEIGFTSYEARVFAALVKNDTATVATLNADSGVPSSAIYGALKKLEKKGLIEVQNTRPVRYKCLPPEDAVNKLKRSFEDKCDSILLELDSIYRSSAEDNLEEAIWTINGVRNVADKIIQLVGNAQEEILVLSSSTPFYTLARRYPSFIKDYETIMALFNEKIAEGVNVRFVSSTEEEARKISENIPLASVRINLDQDVPCELKSFVIVIDNSEILVDVINEDQGETDLKAIWTNGKEFSATISHLLNAKWKISEKYNLV</sequence>
<evidence type="ECO:0000313" key="2">
    <source>
        <dbReference type="EMBL" id="QLC50351.1"/>
    </source>
</evidence>
<dbReference type="InterPro" id="IPR002831">
    <property type="entry name" value="Tscrpt_reg_TrmB_N"/>
</dbReference>
<dbReference type="Pfam" id="PF01978">
    <property type="entry name" value="TrmB"/>
    <property type="match status" value="1"/>
</dbReference>
<gene>
    <name evidence="2" type="ORF">HWN40_08920</name>
</gene>
<dbReference type="InterPro" id="IPR036390">
    <property type="entry name" value="WH_DNA-bd_sf"/>
</dbReference>
<dbReference type="EMBL" id="CP058215">
    <property type="protein sequence ID" value="QLC50351.1"/>
    <property type="molecule type" value="Genomic_DNA"/>
</dbReference>
<accession>A0A7D5E8Q6</accession>